<gene>
    <name evidence="1" type="ORF">O1G21_34240</name>
</gene>
<dbReference type="EMBL" id="CP115450">
    <property type="protein sequence ID" value="WBP90425.1"/>
    <property type="molecule type" value="Genomic_DNA"/>
</dbReference>
<reference evidence="2" key="1">
    <citation type="submission" date="2022-12" db="EMBL/GenBank/DDBJ databases">
        <authorList>
            <person name="Mo P."/>
        </authorList>
    </citation>
    <scope>NUCLEOTIDE SEQUENCE [LARGE SCALE GENOMIC DNA]</scope>
    <source>
        <strain evidence="2">HUAS 3-15</strain>
    </source>
</reference>
<proteinExistence type="predicted"/>
<organism evidence="1 2">
    <name type="scientific">Kitasatospora cathayae</name>
    <dbReference type="NCBI Taxonomy" id="3004092"/>
    <lineage>
        <taxon>Bacteria</taxon>
        <taxon>Bacillati</taxon>
        <taxon>Actinomycetota</taxon>
        <taxon>Actinomycetes</taxon>
        <taxon>Kitasatosporales</taxon>
        <taxon>Streptomycetaceae</taxon>
        <taxon>Kitasatospora</taxon>
    </lineage>
</organism>
<name>A0ABY7QCM2_9ACTN</name>
<accession>A0ABY7QCM2</accession>
<dbReference type="Proteomes" id="UP001212821">
    <property type="component" value="Chromosome"/>
</dbReference>
<evidence type="ECO:0000313" key="1">
    <source>
        <dbReference type="EMBL" id="WBP90425.1"/>
    </source>
</evidence>
<keyword evidence="2" id="KW-1185">Reference proteome</keyword>
<sequence length="155" mass="17228">MADLRWDDHAAWLLDPVRDGWLPDGCVADTTTADWQAVLDLVVEQGWALTFVVGCFEVPLPRAEEVLSWPAGSARPVLSVRPGPEVGAVFRFRSAERIDFDVDVDRLRGQEGLDVLCEFLAAVGRRLGRSVPTYAGSGDTPFLQYDRETDRVLVR</sequence>
<evidence type="ECO:0000313" key="2">
    <source>
        <dbReference type="Proteomes" id="UP001212821"/>
    </source>
</evidence>
<dbReference type="RefSeq" id="WP_270149201.1">
    <property type="nucleotide sequence ID" value="NZ_CP115450.1"/>
</dbReference>
<protein>
    <submittedName>
        <fullName evidence="1">Uncharacterized protein</fullName>
    </submittedName>
</protein>